<sequence>MNVTAFLADSAETVNGKIYAMGIGWDLLVSPTFPFAFPRVALGVMIHVEWTETDVDHELRVHLETEDGVVIPMTQPDPREPEQRVTAEWGTTFRVGRPPALSPGSEQIVPFSLNVNDLTFPAPGGYSWVIVIDGEVEARLPLKVAVAPQPA</sequence>
<dbReference type="Pfam" id="PF22091">
    <property type="entry name" value="DUF6941"/>
    <property type="match status" value="1"/>
</dbReference>
<dbReference type="InterPro" id="IPR054221">
    <property type="entry name" value="DUF6941"/>
</dbReference>
<accession>A0A495IMU5</accession>
<keyword evidence="2" id="KW-1185">Reference proteome</keyword>
<reference evidence="1 2" key="1">
    <citation type="submission" date="2018-10" db="EMBL/GenBank/DDBJ databases">
        <title>Sequencing the genomes of 1000 actinobacteria strains.</title>
        <authorList>
            <person name="Klenk H.-P."/>
        </authorList>
    </citation>
    <scope>NUCLEOTIDE SEQUENCE [LARGE SCALE GENOMIC DNA]</scope>
    <source>
        <strain evidence="1 2">DSM 17894</strain>
    </source>
</reference>
<dbReference type="Proteomes" id="UP000280008">
    <property type="component" value="Unassembled WGS sequence"/>
</dbReference>
<evidence type="ECO:0000313" key="1">
    <source>
        <dbReference type="EMBL" id="RKR76511.1"/>
    </source>
</evidence>
<dbReference type="OrthoDB" id="3526022at2"/>
<protein>
    <submittedName>
        <fullName evidence="1">Uncharacterized protein</fullName>
    </submittedName>
</protein>
<organism evidence="1 2">
    <name type="scientific">Frondihabitans australicus</name>
    <dbReference type="NCBI Taxonomy" id="386892"/>
    <lineage>
        <taxon>Bacteria</taxon>
        <taxon>Bacillati</taxon>
        <taxon>Actinomycetota</taxon>
        <taxon>Actinomycetes</taxon>
        <taxon>Micrococcales</taxon>
        <taxon>Microbacteriaceae</taxon>
        <taxon>Frondihabitans</taxon>
    </lineage>
</organism>
<gene>
    <name evidence="1" type="ORF">C8E83_3688</name>
</gene>
<evidence type="ECO:0000313" key="2">
    <source>
        <dbReference type="Proteomes" id="UP000280008"/>
    </source>
</evidence>
<comment type="caution">
    <text evidence="1">The sequence shown here is derived from an EMBL/GenBank/DDBJ whole genome shotgun (WGS) entry which is preliminary data.</text>
</comment>
<dbReference type="AlphaFoldDB" id="A0A495IMU5"/>
<dbReference type="EMBL" id="RBKS01000001">
    <property type="protein sequence ID" value="RKR76511.1"/>
    <property type="molecule type" value="Genomic_DNA"/>
</dbReference>
<name>A0A495IMU5_9MICO</name>
<dbReference type="RefSeq" id="WP_121371476.1">
    <property type="nucleotide sequence ID" value="NZ_RBKS01000001.1"/>
</dbReference>
<proteinExistence type="predicted"/>